<dbReference type="SUPFAM" id="SSF51366">
    <property type="entry name" value="Ribulose-phoshate binding barrel"/>
    <property type="match status" value="1"/>
</dbReference>
<gene>
    <name evidence="3" type="ORF">A2V80_01535</name>
</gene>
<dbReference type="InterPro" id="IPR001754">
    <property type="entry name" value="OMPdeCOase_dom"/>
</dbReference>
<dbReference type="PANTHER" id="PTHR35039">
    <property type="entry name" value="3-KETO-L-GULONATE-6-PHOSPHATE DECARBOXYLASE SGBH-RELATED"/>
    <property type="match status" value="1"/>
</dbReference>
<accession>A0A1F7XBX6</accession>
<evidence type="ECO:0000313" key="4">
    <source>
        <dbReference type="Proteomes" id="UP000179013"/>
    </source>
</evidence>
<sequence length="224" mass="25192">MIKLKLSMILDKRKKYLQIALNSTLSEAAEIIRTLPQSDRILLEAGTPLIKHFGIEAIRFIKNLRPQTYVVADLKTMDRGATEVGIARLGGASGAIALGQAPVETLNIFIESCKKNELDSMVDMMNVEAPIKILRKLKRQPDVVVLHRGVDEETYNRDIPIPYIQINKVRSSYQVLIAIAGGDTIREVQRAVFNDANIVVVWKEFYQLSTQTTQIAEEFLKAIK</sequence>
<dbReference type="PANTHER" id="PTHR35039:SF3">
    <property type="entry name" value="3-KETO-L-GULONATE-6-PHOSPHATE DECARBOXYLASE SGBH-RELATED"/>
    <property type="match status" value="1"/>
</dbReference>
<dbReference type="SMART" id="SM00934">
    <property type="entry name" value="OMPdecase"/>
    <property type="match status" value="1"/>
</dbReference>
<dbReference type="InterPro" id="IPR011060">
    <property type="entry name" value="RibuloseP-bd_barrel"/>
</dbReference>
<dbReference type="EMBL" id="MGFU01000039">
    <property type="protein sequence ID" value="OGM12520.1"/>
    <property type="molecule type" value="Genomic_DNA"/>
</dbReference>
<dbReference type="GO" id="GO:0033982">
    <property type="term" value="F:3-dehydro-L-gulonate-6-phosphate decarboxylase activity"/>
    <property type="evidence" value="ECO:0007669"/>
    <property type="project" value="TreeGrafter"/>
</dbReference>
<evidence type="ECO:0000313" key="3">
    <source>
        <dbReference type="EMBL" id="OGM12520.1"/>
    </source>
</evidence>
<dbReference type="AlphaFoldDB" id="A0A1F7XBX6"/>
<dbReference type="Pfam" id="PF00215">
    <property type="entry name" value="OMPdecase"/>
    <property type="match status" value="1"/>
</dbReference>
<dbReference type="InterPro" id="IPR013785">
    <property type="entry name" value="Aldolase_TIM"/>
</dbReference>
<evidence type="ECO:0000256" key="1">
    <source>
        <dbReference type="ARBA" id="ARBA00023239"/>
    </source>
</evidence>
<name>A0A1F7XBX6_9BACT</name>
<feature type="domain" description="Orotidine 5'-phosphate decarboxylase" evidence="2">
    <location>
        <begin position="16"/>
        <end position="205"/>
    </location>
</feature>
<keyword evidence="1" id="KW-0456">Lyase</keyword>
<dbReference type="GO" id="GO:0006207">
    <property type="term" value="P:'de novo' pyrimidine nucleobase biosynthetic process"/>
    <property type="evidence" value="ECO:0007669"/>
    <property type="project" value="InterPro"/>
</dbReference>
<proteinExistence type="predicted"/>
<dbReference type="Proteomes" id="UP000179013">
    <property type="component" value="Unassembled WGS sequence"/>
</dbReference>
<protein>
    <recommendedName>
        <fullName evidence="2">Orotidine 5'-phosphate decarboxylase domain-containing protein</fullName>
    </recommendedName>
</protein>
<dbReference type="GO" id="GO:0019854">
    <property type="term" value="P:L-ascorbic acid catabolic process"/>
    <property type="evidence" value="ECO:0007669"/>
    <property type="project" value="TreeGrafter"/>
</dbReference>
<dbReference type="GO" id="GO:0004590">
    <property type="term" value="F:orotidine-5'-phosphate decarboxylase activity"/>
    <property type="evidence" value="ECO:0007669"/>
    <property type="project" value="InterPro"/>
</dbReference>
<dbReference type="Gene3D" id="3.20.20.70">
    <property type="entry name" value="Aldolase class I"/>
    <property type="match status" value="1"/>
</dbReference>
<comment type="caution">
    <text evidence="3">The sequence shown here is derived from an EMBL/GenBank/DDBJ whole genome shotgun (WGS) entry which is preliminary data.</text>
</comment>
<organism evidence="3 4">
    <name type="scientific">Candidatus Woesebacteria bacterium RBG_16_39_8b</name>
    <dbReference type="NCBI Taxonomy" id="1802482"/>
    <lineage>
        <taxon>Bacteria</taxon>
        <taxon>Candidatus Woeseibacteriota</taxon>
    </lineage>
</organism>
<evidence type="ECO:0000259" key="2">
    <source>
        <dbReference type="SMART" id="SM00934"/>
    </source>
</evidence>
<reference evidence="3 4" key="1">
    <citation type="journal article" date="2016" name="Nat. Commun.">
        <title>Thousands of microbial genomes shed light on interconnected biogeochemical processes in an aquifer system.</title>
        <authorList>
            <person name="Anantharaman K."/>
            <person name="Brown C.T."/>
            <person name="Hug L.A."/>
            <person name="Sharon I."/>
            <person name="Castelle C.J."/>
            <person name="Probst A.J."/>
            <person name="Thomas B.C."/>
            <person name="Singh A."/>
            <person name="Wilkins M.J."/>
            <person name="Karaoz U."/>
            <person name="Brodie E.L."/>
            <person name="Williams K.H."/>
            <person name="Hubbard S.S."/>
            <person name="Banfield J.F."/>
        </authorList>
    </citation>
    <scope>NUCLEOTIDE SEQUENCE [LARGE SCALE GENOMIC DNA]</scope>
</reference>